<dbReference type="PANTHER" id="PTHR43449">
    <property type="entry name" value="NUCLEOTIDYLTRANSFERASE"/>
    <property type="match status" value="1"/>
</dbReference>
<gene>
    <name evidence="2" type="ORF">ENL47_09190</name>
</gene>
<name>A0A7C5UVC0_9CREN</name>
<comment type="caution">
    <text evidence="2">The sequence shown here is derived from an EMBL/GenBank/DDBJ whole genome shotgun (WGS) entry which is preliminary data.</text>
</comment>
<dbReference type="CDD" id="cd05403">
    <property type="entry name" value="NT_KNTase_like"/>
    <property type="match status" value="1"/>
</dbReference>
<dbReference type="InterPro" id="IPR002934">
    <property type="entry name" value="Polymerase_NTP_transf_dom"/>
</dbReference>
<dbReference type="EMBL" id="DRUB01000181">
    <property type="protein sequence ID" value="HHR96946.1"/>
    <property type="molecule type" value="Genomic_DNA"/>
</dbReference>
<evidence type="ECO:0000259" key="1">
    <source>
        <dbReference type="Pfam" id="PF01909"/>
    </source>
</evidence>
<dbReference type="InterPro" id="IPR043519">
    <property type="entry name" value="NT_sf"/>
</dbReference>
<keyword evidence="2" id="KW-0808">Transferase</keyword>
<feature type="domain" description="Polymerase nucleotidyl transferase" evidence="1">
    <location>
        <begin position="28"/>
        <end position="110"/>
    </location>
</feature>
<dbReference type="AlphaFoldDB" id="A0A7C5UVC0"/>
<reference evidence="2" key="1">
    <citation type="journal article" date="2020" name="mSystems">
        <title>Genome- and Community-Level Interaction Insights into Carbon Utilization and Element Cycling Functions of Hydrothermarchaeota in Hydrothermal Sediment.</title>
        <authorList>
            <person name="Zhou Z."/>
            <person name="Liu Y."/>
            <person name="Xu W."/>
            <person name="Pan J."/>
            <person name="Luo Z.H."/>
            <person name="Li M."/>
        </authorList>
    </citation>
    <scope>NUCLEOTIDE SEQUENCE [LARGE SCALE GENOMIC DNA]</scope>
    <source>
        <strain evidence="2">SpSt-1</strain>
    </source>
</reference>
<dbReference type="PANTHER" id="PTHR43449:SF3">
    <property type="entry name" value="POLYMERASE NUCLEOTIDYL TRANSFERASE DOMAIN-CONTAINING PROTEIN"/>
    <property type="match status" value="1"/>
</dbReference>
<dbReference type="Gene3D" id="3.30.460.10">
    <property type="entry name" value="Beta Polymerase, domain 2"/>
    <property type="match status" value="1"/>
</dbReference>
<proteinExistence type="predicted"/>
<accession>A0A7C5UVC0</accession>
<evidence type="ECO:0000313" key="2">
    <source>
        <dbReference type="EMBL" id="HHR96946.1"/>
    </source>
</evidence>
<protein>
    <submittedName>
        <fullName evidence="2">Nucleotidyltransferase domain-containing protein</fullName>
    </submittedName>
</protein>
<dbReference type="SUPFAM" id="SSF81301">
    <property type="entry name" value="Nucleotidyltransferase"/>
    <property type="match status" value="1"/>
</dbReference>
<dbReference type="GO" id="GO:0016779">
    <property type="term" value="F:nucleotidyltransferase activity"/>
    <property type="evidence" value="ECO:0007669"/>
    <property type="project" value="InterPro"/>
</dbReference>
<dbReference type="Pfam" id="PF01909">
    <property type="entry name" value="NTP_transf_2"/>
    <property type="match status" value="1"/>
</dbReference>
<organism evidence="2">
    <name type="scientific">Ignisphaera aggregans</name>
    <dbReference type="NCBI Taxonomy" id="334771"/>
    <lineage>
        <taxon>Archaea</taxon>
        <taxon>Thermoproteota</taxon>
        <taxon>Thermoprotei</taxon>
        <taxon>Desulfurococcales</taxon>
        <taxon>Desulfurococcaceae</taxon>
        <taxon>Ignisphaera</taxon>
    </lineage>
</organism>
<sequence length="121" mass="13707">MEKIVEERLKARENAIQEAKTFAICIAKKLGKITAILFGSYARGDFNEWSDIDVLILAENLPQNPIKRLDLIQNCLEKTPRIEPLIITVSEFMKMKNKNPAIIDALKNGVILINNLETSIQ</sequence>